<dbReference type="RefSeq" id="WP_139836314.1">
    <property type="nucleotide sequence ID" value="NZ_FWXB01000003.1"/>
</dbReference>
<gene>
    <name evidence="2" type="ORF">ROA7745_01139</name>
</gene>
<dbReference type="AlphaFoldDB" id="A0A1X7BNX1"/>
<keyword evidence="1" id="KW-0812">Transmembrane</keyword>
<name>A0A1X7BNX1_9RHOB</name>
<evidence type="ECO:0000256" key="1">
    <source>
        <dbReference type="SAM" id="Phobius"/>
    </source>
</evidence>
<proteinExistence type="predicted"/>
<evidence type="ECO:0000313" key="2">
    <source>
        <dbReference type="EMBL" id="SMC11327.1"/>
    </source>
</evidence>
<organism evidence="2 3">
    <name type="scientific">Roseovarius aestuarii</name>
    <dbReference type="NCBI Taxonomy" id="475083"/>
    <lineage>
        <taxon>Bacteria</taxon>
        <taxon>Pseudomonadati</taxon>
        <taxon>Pseudomonadota</taxon>
        <taxon>Alphaproteobacteria</taxon>
        <taxon>Rhodobacterales</taxon>
        <taxon>Roseobacteraceae</taxon>
        <taxon>Roseovarius</taxon>
    </lineage>
</organism>
<dbReference type="EMBL" id="FWXB01000003">
    <property type="protein sequence ID" value="SMC11327.1"/>
    <property type="molecule type" value="Genomic_DNA"/>
</dbReference>
<feature type="transmembrane region" description="Helical" evidence="1">
    <location>
        <begin position="34"/>
        <end position="59"/>
    </location>
</feature>
<evidence type="ECO:0000313" key="3">
    <source>
        <dbReference type="Proteomes" id="UP000193224"/>
    </source>
</evidence>
<keyword evidence="1" id="KW-0472">Membrane</keyword>
<keyword evidence="1" id="KW-1133">Transmembrane helix</keyword>
<accession>A0A1X7BNX1</accession>
<reference evidence="2 3" key="1">
    <citation type="submission" date="2017-03" db="EMBL/GenBank/DDBJ databases">
        <authorList>
            <person name="Afonso C.L."/>
            <person name="Miller P.J."/>
            <person name="Scott M.A."/>
            <person name="Spackman E."/>
            <person name="Goraichik I."/>
            <person name="Dimitrov K.M."/>
            <person name="Suarez D.L."/>
            <person name="Swayne D.E."/>
        </authorList>
    </citation>
    <scope>NUCLEOTIDE SEQUENCE [LARGE SCALE GENOMIC DNA]</scope>
    <source>
        <strain evidence="2 3">CECT 7745</strain>
    </source>
</reference>
<sequence>MIVLLLLSLLLCIPGALGLLMLKSDNERMRRKAMLACFAVAALLFVGWLGLFAAAFAGFGFGGGAPAVLDIAIATFIFTLPLLIAAIFTGFAGYLLTKGEDEDDL</sequence>
<feature type="transmembrane region" description="Helical" evidence="1">
    <location>
        <begin position="71"/>
        <end position="96"/>
    </location>
</feature>
<dbReference type="Proteomes" id="UP000193224">
    <property type="component" value="Unassembled WGS sequence"/>
</dbReference>
<keyword evidence="3" id="KW-1185">Reference proteome</keyword>
<protein>
    <submittedName>
        <fullName evidence="2">Uncharacterized protein</fullName>
    </submittedName>
</protein>